<evidence type="ECO:0000259" key="3">
    <source>
        <dbReference type="Pfam" id="PF00924"/>
    </source>
</evidence>
<feature type="compositionally biased region" description="Polar residues" evidence="1">
    <location>
        <begin position="50"/>
        <end position="65"/>
    </location>
</feature>
<dbReference type="EMBL" id="DF237235">
    <property type="protein sequence ID" value="GAQ86384.1"/>
    <property type="molecule type" value="Genomic_DNA"/>
</dbReference>
<dbReference type="PANTHER" id="PTHR30566">
    <property type="entry name" value="YNAI-RELATED MECHANOSENSITIVE ION CHANNEL"/>
    <property type="match status" value="1"/>
</dbReference>
<dbReference type="Pfam" id="PF00924">
    <property type="entry name" value="MS_channel_2nd"/>
    <property type="match status" value="1"/>
</dbReference>
<feature type="compositionally biased region" description="Acidic residues" evidence="1">
    <location>
        <begin position="81"/>
        <end position="99"/>
    </location>
</feature>
<feature type="region of interest" description="Disordered" evidence="1">
    <location>
        <begin position="50"/>
        <end position="99"/>
    </location>
</feature>
<sequence length="470" mass="50253">MEDVERVYTSEEIGDYESDRRRQYRADVESGARGIASVFRAMGNSVTWGVSSTGRGLSAIQSGVQNRWRRARNPRRPEPASEQDPDSLGDSDSDSEWDGSEPAVLLASTETPAAVESEAFVRQQGDASTSDSGRPGAEDTWEEPWETIKRWWNNPAFFRFRVSLSMANLTMALPAFIARVSAMYPTFVAGLHSQLLTSQLSLPIMAPLLFGGGIAFKAIMSNLGFVLPRLAMAGGVLWILWATNYAMQEAIAHLRNNGAIDRRISNVLVLTVELVASTIGLVTILSSVGVRISSLLLPGFAAVALAGKDVWHNYFAGFFLFAAQPFRPGDSVALLCGAGVAPPSPTSAVPPGWFEGVCESVDLRYTVLRNGRQRLLVPNAHFVNREFLVTDAGPVVTRAPPTARTDSPRGVKNGRAKGTPGGTNGPPGMPGQKVSPNGQDKRGGFMPTSSSNGGPGPMPSGPGIAVPWGK</sequence>
<feature type="transmembrane region" description="Helical" evidence="2">
    <location>
        <begin position="226"/>
        <end position="247"/>
    </location>
</feature>
<dbReference type="STRING" id="105231.A0A1Y1I5Z7"/>
<feature type="transmembrane region" description="Helical" evidence="2">
    <location>
        <begin position="158"/>
        <end position="180"/>
    </location>
</feature>
<dbReference type="GO" id="GO:0016020">
    <property type="term" value="C:membrane"/>
    <property type="evidence" value="ECO:0007669"/>
    <property type="project" value="InterPro"/>
</dbReference>
<dbReference type="InterPro" id="IPR006685">
    <property type="entry name" value="MscS_channel_2nd"/>
</dbReference>
<keyword evidence="2" id="KW-1133">Transmembrane helix</keyword>
<accession>A0A1Y1I5Z7</accession>
<gene>
    <name evidence="4" type="ORF">KFL_002860080</name>
</gene>
<dbReference type="AlphaFoldDB" id="A0A1Y1I5Z7"/>
<keyword evidence="2" id="KW-0472">Membrane</keyword>
<dbReference type="PANTHER" id="PTHR30566:SF5">
    <property type="entry name" value="MECHANOSENSITIVE ION CHANNEL PROTEIN 1, MITOCHONDRIAL-RELATED"/>
    <property type="match status" value="1"/>
</dbReference>
<evidence type="ECO:0000313" key="4">
    <source>
        <dbReference type="EMBL" id="GAQ86384.1"/>
    </source>
</evidence>
<dbReference type="SUPFAM" id="SSF50182">
    <property type="entry name" value="Sm-like ribonucleoproteins"/>
    <property type="match status" value="1"/>
</dbReference>
<dbReference type="OrthoDB" id="2020558at2759"/>
<evidence type="ECO:0000256" key="2">
    <source>
        <dbReference type="SAM" id="Phobius"/>
    </source>
</evidence>
<keyword evidence="2" id="KW-0812">Transmembrane</keyword>
<feature type="region of interest" description="Disordered" evidence="1">
    <location>
        <begin position="120"/>
        <end position="141"/>
    </location>
</feature>
<feature type="transmembrane region" description="Helical" evidence="2">
    <location>
        <begin position="267"/>
        <end position="290"/>
    </location>
</feature>
<organism evidence="4 5">
    <name type="scientific">Klebsormidium nitens</name>
    <name type="common">Green alga</name>
    <name type="synonym">Ulothrix nitens</name>
    <dbReference type="NCBI Taxonomy" id="105231"/>
    <lineage>
        <taxon>Eukaryota</taxon>
        <taxon>Viridiplantae</taxon>
        <taxon>Streptophyta</taxon>
        <taxon>Klebsormidiophyceae</taxon>
        <taxon>Klebsormidiales</taxon>
        <taxon>Klebsormidiaceae</taxon>
        <taxon>Klebsormidium</taxon>
    </lineage>
</organism>
<evidence type="ECO:0000256" key="1">
    <source>
        <dbReference type="SAM" id="MobiDB-lite"/>
    </source>
</evidence>
<feature type="region of interest" description="Disordered" evidence="1">
    <location>
        <begin position="396"/>
        <end position="470"/>
    </location>
</feature>
<protein>
    <submittedName>
        <fullName evidence="4">Mechanosensitive ion channel</fullName>
    </submittedName>
</protein>
<name>A0A1Y1I5Z7_KLENI</name>
<keyword evidence="5" id="KW-1185">Reference proteome</keyword>
<dbReference type="Proteomes" id="UP000054558">
    <property type="component" value="Unassembled WGS sequence"/>
</dbReference>
<feature type="transmembrane region" description="Helical" evidence="2">
    <location>
        <begin position="200"/>
        <end position="219"/>
    </location>
</feature>
<feature type="domain" description="Mechanosensitive ion channel MscS" evidence="3">
    <location>
        <begin position="310"/>
        <end position="386"/>
    </location>
</feature>
<dbReference type="InterPro" id="IPR010920">
    <property type="entry name" value="LSM_dom_sf"/>
</dbReference>
<dbReference type="GO" id="GO:0055085">
    <property type="term" value="P:transmembrane transport"/>
    <property type="evidence" value="ECO:0007669"/>
    <property type="project" value="InterPro"/>
</dbReference>
<reference evidence="4 5" key="1">
    <citation type="journal article" date="2014" name="Nat. Commun.">
        <title>Klebsormidium flaccidum genome reveals primary factors for plant terrestrial adaptation.</title>
        <authorList>
            <person name="Hori K."/>
            <person name="Maruyama F."/>
            <person name="Fujisawa T."/>
            <person name="Togashi T."/>
            <person name="Yamamoto N."/>
            <person name="Seo M."/>
            <person name="Sato S."/>
            <person name="Yamada T."/>
            <person name="Mori H."/>
            <person name="Tajima N."/>
            <person name="Moriyama T."/>
            <person name="Ikeuchi M."/>
            <person name="Watanabe M."/>
            <person name="Wada H."/>
            <person name="Kobayashi K."/>
            <person name="Saito M."/>
            <person name="Masuda T."/>
            <person name="Sasaki-Sekimoto Y."/>
            <person name="Mashiguchi K."/>
            <person name="Awai K."/>
            <person name="Shimojima M."/>
            <person name="Masuda S."/>
            <person name="Iwai M."/>
            <person name="Nobusawa T."/>
            <person name="Narise T."/>
            <person name="Kondo S."/>
            <person name="Saito H."/>
            <person name="Sato R."/>
            <person name="Murakawa M."/>
            <person name="Ihara Y."/>
            <person name="Oshima-Yamada Y."/>
            <person name="Ohtaka K."/>
            <person name="Satoh M."/>
            <person name="Sonobe K."/>
            <person name="Ishii M."/>
            <person name="Ohtani R."/>
            <person name="Kanamori-Sato M."/>
            <person name="Honoki R."/>
            <person name="Miyazaki D."/>
            <person name="Mochizuki H."/>
            <person name="Umetsu J."/>
            <person name="Higashi K."/>
            <person name="Shibata D."/>
            <person name="Kamiya Y."/>
            <person name="Sato N."/>
            <person name="Nakamura Y."/>
            <person name="Tabata S."/>
            <person name="Ida S."/>
            <person name="Kurokawa K."/>
            <person name="Ohta H."/>
        </authorList>
    </citation>
    <scope>NUCLEOTIDE SEQUENCE [LARGE SCALE GENOMIC DNA]</scope>
    <source>
        <strain evidence="4 5">NIES-2285</strain>
    </source>
</reference>
<proteinExistence type="predicted"/>
<evidence type="ECO:0000313" key="5">
    <source>
        <dbReference type="Proteomes" id="UP000054558"/>
    </source>
</evidence>
<dbReference type="Gene3D" id="1.10.287.1260">
    <property type="match status" value="1"/>
</dbReference>